<dbReference type="EnsemblPlants" id="AVESA.00010b.r2.1AG0060150.1">
    <property type="protein sequence ID" value="AVESA.00010b.r2.1AG0060150.1.CDS.1"/>
    <property type="gene ID" value="AVESA.00010b.r2.1AG0060150"/>
</dbReference>
<protein>
    <submittedName>
        <fullName evidence="1">Uncharacterized protein</fullName>
    </submittedName>
</protein>
<sequence>MGCDDKCGCAVPCPGGRDCRCASARSGGGGAAGEHTTCTCGEHCGCNPCACGREGTPSGRQNRRATCSCGAACDCASCGSTA</sequence>
<proteinExistence type="predicted"/>
<organism evidence="1 2">
    <name type="scientific">Avena sativa</name>
    <name type="common">Oat</name>
    <dbReference type="NCBI Taxonomy" id="4498"/>
    <lineage>
        <taxon>Eukaryota</taxon>
        <taxon>Viridiplantae</taxon>
        <taxon>Streptophyta</taxon>
        <taxon>Embryophyta</taxon>
        <taxon>Tracheophyta</taxon>
        <taxon>Spermatophyta</taxon>
        <taxon>Magnoliopsida</taxon>
        <taxon>Liliopsida</taxon>
        <taxon>Poales</taxon>
        <taxon>Poaceae</taxon>
        <taxon>BOP clade</taxon>
        <taxon>Pooideae</taxon>
        <taxon>Poodae</taxon>
        <taxon>Poeae</taxon>
        <taxon>Poeae Chloroplast Group 1 (Aveneae type)</taxon>
        <taxon>Aveninae</taxon>
        <taxon>Avena</taxon>
    </lineage>
</organism>
<evidence type="ECO:0000313" key="2">
    <source>
        <dbReference type="Proteomes" id="UP001732700"/>
    </source>
</evidence>
<name>A0ACD5TIL9_AVESA</name>
<dbReference type="Proteomes" id="UP001732700">
    <property type="component" value="Chromosome 1A"/>
</dbReference>
<reference evidence="1" key="1">
    <citation type="submission" date="2021-05" db="EMBL/GenBank/DDBJ databases">
        <authorList>
            <person name="Scholz U."/>
            <person name="Mascher M."/>
            <person name="Fiebig A."/>
        </authorList>
    </citation>
    <scope>NUCLEOTIDE SEQUENCE [LARGE SCALE GENOMIC DNA]</scope>
</reference>
<accession>A0ACD5TIL9</accession>
<keyword evidence="2" id="KW-1185">Reference proteome</keyword>
<reference evidence="1" key="2">
    <citation type="submission" date="2025-09" db="UniProtKB">
        <authorList>
            <consortium name="EnsemblPlants"/>
        </authorList>
    </citation>
    <scope>IDENTIFICATION</scope>
</reference>
<evidence type="ECO:0000313" key="1">
    <source>
        <dbReference type="EnsemblPlants" id="AVESA.00010b.r2.1AG0060150.1.CDS.1"/>
    </source>
</evidence>